<keyword evidence="5 7" id="KW-0689">Ribosomal protein</keyword>
<evidence type="ECO:0000256" key="7">
    <source>
        <dbReference type="HAMAP-Rule" id="MF_01333"/>
    </source>
</evidence>
<gene>
    <name evidence="7" type="primary">rpl5</name>
    <name evidence="11" type="ORF">LI82_01905</name>
</gene>
<evidence type="ECO:0000259" key="10">
    <source>
        <dbReference type="Pfam" id="PF00673"/>
    </source>
</evidence>
<dbReference type="PANTHER" id="PTHR11994">
    <property type="entry name" value="60S RIBOSOMAL PROTEIN L11-RELATED"/>
    <property type="match status" value="1"/>
</dbReference>
<keyword evidence="6 7" id="KW-0687">Ribonucleoprotein</keyword>
<evidence type="ECO:0000259" key="9">
    <source>
        <dbReference type="Pfam" id="PF00281"/>
    </source>
</evidence>
<keyword evidence="3 7" id="KW-0699">rRNA-binding</keyword>
<dbReference type="InterPro" id="IPR031309">
    <property type="entry name" value="Ribosomal_uL5_C"/>
</dbReference>
<accession>A0A099T343</accession>
<name>A0A099T343_METMT</name>
<dbReference type="InterPro" id="IPR002132">
    <property type="entry name" value="Ribosomal_uL5"/>
</dbReference>
<dbReference type="FunFam" id="3.30.1440.10:FF:000002">
    <property type="entry name" value="60S ribosomal protein L11"/>
    <property type="match status" value="1"/>
</dbReference>
<dbReference type="GO" id="GO:0006412">
    <property type="term" value="P:translation"/>
    <property type="evidence" value="ECO:0007669"/>
    <property type="project" value="UniProtKB-UniRule"/>
</dbReference>
<evidence type="ECO:0000256" key="5">
    <source>
        <dbReference type="ARBA" id="ARBA00022980"/>
    </source>
</evidence>
<dbReference type="EMBL" id="JRHO01000005">
    <property type="protein sequence ID" value="KGK99532.1"/>
    <property type="molecule type" value="Genomic_DNA"/>
</dbReference>
<keyword evidence="2 7" id="KW-0820">tRNA-binding</keyword>
<keyword evidence="4 7" id="KW-0694">RNA-binding</keyword>
<dbReference type="InterPro" id="IPR031310">
    <property type="entry name" value="Ribosomal_uL5_N"/>
</dbReference>
<reference evidence="11 12" key="1">
    <citation type="submission" date="2014-09" db="EMBL/GenBank/DDBJ databases">
        <title>Draft genome sequence of an obligately methylotrophic methanogen, Methanococcoides methylutens, isolated from marine sediment.</title>
        <authorList>
            <person name="Guan Y."/>
            <person name="Ngugi D.K."/>
            <person name="Blom J."/>
            <person name="Ali S."/>
            <person name="Ferry J.G."/>
            <person name="Stingl U."/>
        </authorList>
    </citation>
    <scope>NUCLEOTIDE SEQUENCE [LARGE SCALE GENOMIC DNA]</scope>
    <source>
        <strain evidence="11 12">DSM 2657</strain>
    </source>
</reference>
<evidence type="ECO:0000313" key="11">
    <source>
        <dbReference type="EMBL" id="KGK99532.1"/>
    </source>
</evidence>
<dbReference type="PROSITE" id="PS00358">
    <property type="entry name" value="RIBOSOMAL_L5"/>
    <property type="match status" value="1"/>
</dbReference>
<feature type="domain" description="Large ribosomal subunit protein uL5 N-terminal" evidence="9">
    <location>
        <begin position="6"/>
        <end position="59"/>
    </location>
</feature>
<dbReference type="InterPro" id="IPR022803">
    <property type="entry name" value="Ribosomal_uL5_dom_sf"/>
</dbReference>
<evidence type="ECO:0000256" key="6">
    <source>
        <dbReference type="ARBA" id="ARBA00023274"/>
    </source>
</evidence>
<dbReference type="Gene3D" id="3.30.1440.10">
    <property type="match status" value="1"/>
</dbReference>
<evidence type="ECO:0000256" key="2">
    <source>
        <dbReference type="ARBA" id="ARBA00022555"/>
    </source>
</evidence>
<evidence type="ECO:0000256" key="3">
    <source>
        <dbReference type="ARBA" id="ARBA00022730"/>
    </source>
</evidence>
<dbReference type="Pfam" id="PF00673">
    <property type="entry name" value="Ribosomal_L5_C"/>
    <property type="match status" value="1"/>
</dbReference>
<comment type="caution">
    <text evidence="11">The sequence shown here is derived from an EMBL/GenBank/DDBJ whole genome shotgun (WGS) entry which is preliminary data.</text>
</comment>
<evidence type="ECO:0000256" key="8">
    <source>
        <dbReference type="RuleBase" id="RU003930"/>
    </source>
</evidence>
<feature type="domain" description="Large ribosomal subunit protein uL5 C-terminal" evidence="10">
    <location>
        <begin position="63"/>
        <end position="145"/>
    </location>
</feature>
<protein>
    <recommendedName>
        <fullName evidence="7">Large ribosomal subunit protein uL5</fullName>
    </recommendedName>
</protein>
<dbReference type="HAMAP" id="MF_01333_A">
    <property type="entry name" value="Ribosomal_uL5_A"/>
    <property type="match status" value="1"/>
</dbReference>
<dbReference type="GO" id="GO:0019843">
    <property type="term" value="F:rRNA binding"/>
    <property type="evidence" value="ECO:0007669"/>
    <property type="project" value="UniProtKB-UniRule"/>
</dbReference>
<dbReference type="InterPro" id="IPR022804">
    <property type="entry name" value="Ribosomal_uL5_arc"/>
</dbReference>
<evidence type="ECO:0000256" key="1">
    <source>
        <dbReference type="ARBA" id="ARBA00008553"/>
    </source>
</evidence>
<dbReference type="GO" id="GO:0003735">
    <property type="term" value="F:structural constituent of ribosome"/>
    <property type="evidence" value="ECO:0007669"/>
    <property type="project" value="InterPro"/>
</dbReference>
<dbReference type="InterPro" id="IPR057266">
    <property type="entry name" value="Ribosomal_uL5_euk/arc-type"/>
</dbReference>
<dbReference type="GO" id="GO:1990904">
    <property type="term" value="C:ribonucleoprotein complex"/>
    <property type="evidence" value="ECO:0007669"/>
    <property type="project" value="UniProtKB-KW"/>
</dbReference>
<evidence type="ECO:0000256" key="4">
    <source>
        <dbReference type="ARBA" id="ARBA00022884"/>
    </source>
</evidence>
<keyword evidence="12" id="KW-1185">Reference proteome</keyword>
<sequence>MSQLSNSMRDPKVDKVVVHMGVGESGQHLVDAEGILEAVTGQTVIRSYAKRTLPAFSIKKNEPIGCKVTLRGDAAEDFLTTSLEIVEKTLRASQFDDYGNVSFGVEEHTDYPGMKYDPNIGIFGMDINVVVNRPGYRVNKRRVMKRKIPTSHKISKEDTISFFKETYGVEVE</sequence>
<organism evidence="11 12">
    <name type="scientific">Methanococcoides methylutens</name>
    <dbReference type="NCBI Taxonomy" id="2226"/>
    <lineage>
        <taxon>Archaea</taxon>
        <taxon>Methanobacteriati</taxon>
        <taxon>Methanobacteriota</taxon>
        <taxon>Stenosarchaea group</taxon>
        <taxon>Methanomicrobia</taxon>
        <taxon>Methanosarcinales</taxon>
        <taxon>Methanosarcinaceae</taxon>
        <taxon>Methanococcoides</taxon>
    </lineage>
</organism>
<dbReference type="AlphaFoldDB" id="A0A099T343"/>
<dbReference type="GO" id="GO:0005840">
    <property type="term" value="C:ribosome"/>
    <property type="evidence" value="ECO:0007669"/>
    <property type="project" value="UniProtKB-KW"/>
</dbReference>
<dbReference type="InterPro" id="IPR020929">
    <property type="entry name" value="Ribosomal_uL5_CS"/>
</dbReference>
<dbReference type="PIRSF" id="PIRSF002161">
    <property type="entry name" value="Ribosomal_L5"/>
    <property type="match status" value="1"/>
</dbReference>
<comment type="similarity">
    <text evidence="1 7 8">Belongs to the universal ribosomal protein uL5 family.</text>
</comment>
<dbReference type="NCBIfam" id="NF003258">
    <property type="entry name" value="PRK04219.1"/>
    <property type="match status" value="1"/>
</dbReference>
<dbReference type="GO" id="GO:0000049">
    <property type="term" value="F:tRNA binding"/>
    <property type="evidence" value="ECO:0007669"/>
    <property type="project" value="UniProtKB-UniRule"/>
</dbReference>
<comment type="subunit">
    <text evidence="7">Part of the 50S ribosomal subunit; contacts the 5S rRNA and probably tRNA. Forms a bridge to the 30S subunit in the 70S ribosome.</text>
</comment>
<dbReference type="SUPFAM" id="SSF55282">
    <property type="entry name" value="RL5-like"/>
    <property type="match status" value="1"/>
</dbReference>
<dbReference type="Pfam" id="PF00281">
    <property type="entry name" value="Ribosomal_L5"/>
    <property type="match status" value="1"/>
</dbReference>
<evidence type="ECO:0000313" key="12">
    <source>
        <dbReference type="Proteomes" id="UP000029859"/>
    </source>
</evidence>
<proteinExistence type="inferred from homology"/>
<dbReference type="Proteomes" id="UP000029859">
    <property type="component" value="Unassembled WGS sequence"/>
</dbReference>
<comment type="function">
    <text evidence="7">This is 1 of the proteins that bind and probably mediate the attachment of the 5S RNA into the large ribosomal subunit, where it forms part of the central protuberance. In the 70S ribosome it contacts protein S13 of the 30S subunit (bridge B1b), connecting the 2 subunits; this bridge is implicated in subunit movement. May contact the P site tRNA; the 5S rRNA and some of its associated proteins might help stabilize positioning of ribosome-bound tRNAs.</text>
</comment>